<dbReference type="EC" id="3.5.1.4" evidence="3"/>
<gene>
    <name evidence="3" type="ORF">IC614_10480</name>
</gene>
<feature type="chain" id="PRO_5032896438" evidence="1">
    <location>
        <begin position="23"/>
        <end position="510"/>
    </location>
</feature>
<dbReference type="KEGG" id="sflv:IC614_10480"/>
<evidence type="ECO:0000313" key="3">
    <source>
        <dbReference type="EMBL" id="QPQ54743.1"/>
    </source>
</evidence>
<dbReference type="InterPro" id="IPR023631">
    <property type="entry name" value="Amidase_dom"/>
</dbReference>
<dbReference type="NCBIfam" id="NF006006">
    <property type="entry name" value="PRK08137.1"/>
    <property type="match status" value="1"/>
</dbReference>
<name>A0A7T2LLU4_9SPHN</name>
<evidence type="ECO:0000256" key="1">
    <source>
        <dbReference type="SAM" id="SignalP"/>
    </source>
</evidence>
<dbReference type="GO" id="GO:0004040">
    <property type="term" value="F:amidase activity"/>
    <property type="evidence" value="ECO:0007669"/>
    <property type="project" value="UniProtKB-EC"/>
</dbReference>
<dbReference type="SUPFAM" id="SSF75304">
    <property type="entry name" value="Amidase signature (AS) enzymes"/>
    <property type="match status" value="1"/>
</dbReference>
<dbReference type="EMBL" id="CP065592">
    <property type="protein sequence ID" value="QPQ54743.1"/>
    <property type="molecule type" value="Genomic_DNA"/>
</dbReference>
<organism evidence="3 4">
    <name type="scientific">Allosphingosinicella flava</name>
    <dbReference type="NCBI Taxonomy" id="2771430"/>
    <lineage>
        <taxon>Bacteria</taxon>
        <taxon>Pseudomonadati</taxon>
        <taxon>Pseudomonadota</taxon>
        <taxon>Alphaproteobacteria</taxon>
        <taxon>Sphingomonadales</taxon>
        <taxon>Sphingomonadaceae</taxon>
        <taxon>Allosphingosinicella</taxon>
    </lineage>
</organism>
<reference evidence="3 4" key="1">
    <citation type="submission" date="2020-11" db="EMBL/GenBank/DDBJ databases">
        <title>Genome seq and assembly of Sphingosinicella sp.</title>
        <authorList>
            <person name="Chhetri G."/>
        </authorList>
    </citation>
    <scope>NUCLEOTIDE SEQUENCE [LARGE SCALE GENOMIC DNA]</scope>
    <source>
        <strain evidence="3 4">UDD2</strain>
    </source>
</reference>
<dbReference type="Proteomes" id="UP000594873">
    <property type="component" value="Chromosome"/>
</dbReference>
<dbReference type="Gene3D" id="3.90.1300.10">
    <property type="entry name" value="Amidase signature (AS) domain"/>
    <property type="match status" value="1"/>
</dbReference>
<dbReference type="InterPro" id="IPR036928">
    <property type="entry name" value="AS_sf"/>
</dbReference>
<dbReference type="Pfam" id="PF01425">
    <property type="entry name" value="Amidase"/>
    <property type="match status" value="1"/>
</dbReference>
<keyword evidence="1" id="KW-0732">Signal</keyword>
<sequence>MRNRTMLTAAAAISVCVPATVAARQYIGPATANTAHALERIEELNPRLNAVIAVDPTAMDQAVALDRQKRARGPIYSMPILVKDNIETKGPLPTTAGSLALKDNVTNRDAPLVANLRAAGAVIVGKANLSEWANIRSSNSISGWSAVGGQVRNPHALDRNPCGSSSGSGAAVAAGMVPAAIGTETDGSITCPAAVNGIVGFKPTVGLVSRTHVVPISHSQDTAGPMTRTVQDAALVLSAMAGSDPADRATQEADARKTDYAAALSADSLKGKRIGVLRFATGFGTDAAFAEALETLKKEGAILVDIAKLEGRDQIGENEFKVLLAETKADINAYLATTPPSVKTRTLADIIAFNKANGRELALFGQDIFEQAEVTKGLDDPDYKKARETSLRLAGAEGIDKLLKDNDVVALVGPTMPAAWLIDSVHGDQISGGGAGSLAAVAGYPHLTVPMGTVKGLPVGLSFMGPKWSDALILSLGYDYEQASQKRVEPKLLESIETAPDVAPLLAPVR</sequence>
<feature type="signal peptide" evidence="1">
    <location>
        <begin position="1"/>
        <end position="22"/>
    </location>
</feature>
<protein>
    <submittedName>
        <fullName evidence="3">Amidase</fullName>
        <ecNumber evidence="3">3.5.1.4</ecNumber>
    </submittedName>
</protein>
<keyword evidence="4" id="KW-1185">Reference proteome</keyword>
<keyword evidence="3" id="KW-0378">Hydrolase</keyword>
<evidence type="ECO:0000313" key="4">
    <source>
        <dbReference type="Proteomes" id="UP000594873"/>
    </source>
</evidence>
<feature type="domain" description="Amidase" evidence="2">
    <location>
        <begin position="34"/>
        <end position="474"/>
    </location>
</feature>
<dbReference type="PANTHER" id="PTHR42678:SF34">
    <property type="entry name" value="OS04G0183300 PROTEIN"/>
    <property type="match status" value="1"/>
</dbReference>
<dbReference type="AlphaFoldDB" id="A0A7T2LLU4"/>
<accession>A0A7T2LLU4</accession>
<evidence type="ECO:0000259" key="2">
    <source>
        <dbReference type="Pfam" id="PF01425"/>
    </source>
</evidence>
<dbReference type="RefSeq" id="WP_200971373.1">
    <property type="nucleotide sequence ID" value="NZ_CP065592.1"/>
</dbReference>
<proteinExistence type="predicted"/>
<dbReference type="PANTHER" id="PTHR42678">
    <property type="entry name" value="AMIDASE"/>
    <property type="match status" value="1"/>
</dbReference>